<dbReference type="EMBL" id="AP004703">
    <property type="protein sequence ID" value="BAD09901.1"/>
    <property type="molecule type" value="Genomic_DNA"/>
</dbReference>
<feature type="compositionally biased region" description="Basic and acidic residues" evidence="1">
    <location>
        <begin position="23"/>
        <end position="38"/>
    </location>
</feature>
<reference evidence="2" key="1">
    <citation type="submission" date="2002-01" db="EMBL/GenBank/DDBJ databases">
        <title>Oryza sativa nipponbare(GA3) genomic DNA, chromosome 8, PAC clone:P0524F03.</title>
        <authorList>
            <person name="Sasaki T."/>
            <person name="Matsumoto T."/>
            <person name="Yamamoto K."/>
        </authorList>
    </citation>
    <scope>NUCLEOTIDE SEQUENCE</scope>
</reference>
<evidence type="ECO:0000313" key="3">
    <source>
        <dbReference type="EMBL" id="BAD09901.1"/>
    </source>
</evidence>
<organism evidence="3 4">
    <name type="scientific">Oryza sativa subsp. japonica</name>
    <name type="common">Rice</name>
    <dbReference type="NCBI Taxonomy" id="39947"/>
    <lineage>
        <taxon>Eukaryota</taxon>
        <taxon>Viridiplantae</taxon>
        <taxon>Streptophyta</taxon>
        <taxon>Embryophyta</taxon>
        <taxon>Tracheophyta</taxon>
        <taxon>Spermatophyta</taxon>
        <taxon>Magnoliopsida</taxon>
        <taxon>Liliopsida</taxon>
        <taxon>Poales</taxon>
        <taxon>Poaceae</taxon>
        <taxon>BOP clade</taxon>
        <taxon>Oryzoideae</taxon>
        <taxon>Oryzeae</taxon>
        <taxon>Oryzinae</taxon>
        <taxon>Oryza</taxon>
        <taxon>Oryza sativa</taxon>
    </lineage>
</organism>
<feature type="region of interest" description="Disordered" evidence="1">
    <location>
        <begin position="1"/>
        <end position="38"/>
    </location>
</feature>
<feature type="compositionally biased region" description="Basic and acidic residues" evidence="1">
    <location>
        <begin position="133"/>
        <end position="174"/>
    </location>
</feature>
<reference evidence="4" key="3">
    <citation type="journal article" date="2005" name="Nature">
        <title>The map-based sequence of the rice genome.</title>
        <authorList>
            <consortium name="International rice genome sequencing project (IRGSP)"/>
            <person name="Matsumoto T."/>
            <person name="Wu J."/>
            <person name="Kanamori H."/>
            <person name="Katayose Y."/>
            <person name="Fujisawa M."/>
            <person name="Namiki N."/>
            <person name="Mizuno H."/>
            <person name="Yamamoto K."/>
            <person name="Antonio B.A."/>
            <person name="Baba T."/>
            <person name="Sakata K."/>
            <person name="Nagamura Y."/>
            <person name="Aoki H."/>
            <person name="Arikawa K."/>
            <person name="Arita K."/>
            <person name="Bito T."/>
            <person name="Chiden Y."/>
            <person name="Fujitsuka N."/>
            <person name="Fukunaka R."/>
            <person name="Hamada M."/>
            <person name="Harada C."/>
            <person name="Hayashi A."/>
            <person name="Hijishita S."/>
            <person name="Honda M."/>
            <person name="Hosokawa S."/>
            <person name="Ichikawa Y."/>
            <person name="Idonuma A."/>
            <person name="Iijima M."/>
            <person name="Ikeda M."/>
            <person name="Ikeno M."/>
            <person name="Ito K."/>
            <person name="Ito S."/>
            <person name="Ito T."/>
            <person name="Ito Y."/>
            <person name="Ito Y."/>
            <person name="Iwabuchi A."/>
            <person name="Kamiya K."/>
            <person name="Karasawa W."/>
            <person name="Kurita K."/>
            <person name="Katagiri S."/>
            <person name="Kikuta A."/>
            <person name="Kobayashi H."/>
            <person name="Kobayashi N."/>
            <person name="Machita K."/>
            <person name="Maehara T."/>
            <person name="Masukawa M."/>
            <person name="Mizubayashi T."/>
            <person name="Mukai Y."/>
            <person name="Nagasaki H."/>
            <person name="Nagata Y."/>
            <person name="Naito S."/>
            <person name="Nakashima M."/>
            <person name="Nakama Y."/>
            <person name="Nakamichi Y."/>
            <person name="Nakamura M."/>
            <person name="Meguro A."/>
            <person name="Negishi M."/>
            <person name="Ohta I."/>
            <person name="Ohta T."/>
            <person name="Okamoto M."/>
            <person name="Ono N."/>
            <person name="Saji S."/>
            <person name="Sakaguchi M."/>
            <person name="Sakai K."/>
            <person name="Shibata M."/>
            <person name="Shimokawa T."/>
            <person name="Song J."/>
            <person name="Takazaki Y."/>
            <person name="Terasawa K."/>
            <person name="Tsugane M."/>
            <person name="Tsuji K."/>
            <person name="Ueda S."/>
            <person name="Waki K."/>
            <person name="Yamagata H."/>
            <person name="Yamamoto M."/>
            <person name="Yamamoto S."/>
            <person name="Yamane H."/>
            <person name="Yoshiki S."/>
            <person name="Yoshihara R."/>
            <person name="Yukawa K."/>
            <person name="Zhong H."/>
            <person name="Yano M."/>
            <person name="Yuan Q."/>
            <person name="Ouyang S."/>
            <person name="Liu J."/>
            <person name="Jones K.M."/>
            <person name="Gansberger K."/>
            <person name="Moffat K."/>
            <person name="Hill J."/>
            <person name="Bera J."/>
            <person name="Fadrosh D."/>
            <person name="Jin S."/>
            <person name="Johri S."/>
            <person name="Kim M."/>
            <person name="Overton L."/>
            <person name="Reardon M."/>
            <person name="Tsitrin T."/>
            <person name="Vuong H."/>
            <person name="Weaver B."/>
            <person name="Ciecko A."/>
            <person name="Tallon L."/>
            <person name="Jackson J."/>
            <person name="Pai G."/>
            <person name="Aken S.V."/>
            <person name="Utterback T."/>
            <person name="Reidmuller S."/>
            <person name="Feldblyum T."/>
            <person name="Hsiao J."/>
            <person name="Zismann V."/>
            <person name="Iobst S."/>
            <person name="de Vazeille A.R."/>
            <person name="Buell C.R."/>
            <person name="Ying K."/>
            <person name="Li Y."/>
            <person name="Lu T."/>
            <person name="Huang Y."/>
            <person name="Zhao Q."/>
            <person name="Feng Q."/>
            <person name="Zhang L."/>
            <person name="Zhu J."/>
            <person name="Weng Q."/>
            <person name="Mu J."/>
            <person name="Lu Y."/>
            <person name="Fan D."/>
            <person name="Liu Y."/>
            <person name="Guan J."/>
            <person name="Zhang Y."/>
            <person name="Yu S."/>
            <person name="Liu X."/>
            <person name="Zhang Y."/>
            <person name="Hong G."/>
            <person name="Han B."/>
            <person name="Choisne N."/>
            <person name="Demange N."/>
            <person name="Orjeda G."/>
            <person name="Samain S."/>
            <person name="Cattolico L."/>
            <person name="Pelletier E."/>
            <person name="Couloux A."/>
            <person name="Segurens B."/>
            <person name="Wincker P."/>
            <person name="D'Hont A."/>
            <person name="Scarpelli C."/>
            <person name="Weissenbach J."/>
            <person name="Salanoubat M."/>
            <person name="Quetier F."/>
            <person name="Yu Y."/>
            <person name="Kim H.R."/>
            <person name="Rambo T."/>
            <person name="Currie J."/>
            <person name="Collura K."/>
            <person name="Luo M."/>
            <person name="Yang T."/>
            <person name="Ammiraju J.S.S."/>
            <person name="Engler F."/>
            <person name="Soderlund C."/>
            <person name="Wing R.A."/>
            <person name="Palmer L.E."/>
            <person name="de la Bastide M."/>
            <person name="Spiegel L."/>
            <person name="Nascimento L."/>
            <person name="Zutavern T."/>
            <person name="O'Shaughnessy A."/>
            <person name="Dike S."/>
            <person name="Dedhia N."/>
            <person name="Preston R."/>
            <person name="Balija V."/>
            <person name="McCombie W.R."/>
            <person name="Chow T."/>
            <person name="Chen H."/>
            <person name="Chung M."/>
            <person name="Chen C."/>
            <person name="Shaw J."/>
            <person name="Wu H."/>
            <person name="Hsiao K."/>
            <person name="Chao Y."/>
            <person name="Chu M."/>
            <person name="Cheng C."/>
            <person name="Hour A."/>
            <person name="Lee P."/>
            <person name="Lin S."/>
            <person name="Lin Y."/>
            <person name="Liou J."/>
            <person name="Liu S."/>
            <person name="Hsing Y."/>
            <person name="Raghuvanshi S."/>
            <person name="Mohanty A."/>
            <person name="Bharti A.K."/>
            <person name="Gaur A."/>
            <person name="Gupta V."/>
            <person name="Kumar D."/>
            <person name="Ravi V."/>
            <person name="Vij S."/>
            <person name="Kapur A."/>
            <person name="Khurana P."/>
            <person name="Khurana P."/>
            <person name="Khurana J.P."/>
            <person name="Tyagi A.K."/>
            <person name="Gaikwad K."/>
            <person name="Singh A."/>
            <person name="Dalal V."/>
            <person name="Srivastava S."/>
            <person name="Dixit A."/>
            <person name="Pal A.K."/>
            <person name="Ghazi I.A."/>
            <person name="Yadav M."/>
            <person name="Pandit A."/>
            <person name="Bhargava A."/>
            <person name="Sureshbabu K."/>
            <person name="Batra K."/>
            <person name="Sharma T.R."/>
            <person name="Mohapatra T."/>
            <person name="Singh N.K."/>
            <person name="Messing J."/>
            <person name="Nelson A.B."/>
            <person name="Fuks G."/>
            <person name="Kavchok S."/>
            <person name="Keizer G."/>
            <person name="Linton E."/>
            <person name="Llaca V."/>
            <person name="Song R."/>
            <person name="Tanyolac B."/>
            <person name="Young S."/>
            <person name="Ho-Il K."/>
            <person name="Hahn J.H."/>
            <person name="Sangsakoo G."/>
            <person name="Vanavichit A."/>
            <person name="de Mattos Luiz.A.T."/>
            <person name="Zimmer P.D."/>
            <person name="Malone G."/>
            <person name="Dellagostin O."/>
            <person name="de Oliveira A.C."/>
            <person name="Bevan M."/>
            <person name="Bancroft I."/>
            <person name="Minx P."/>
            <person name="Cordum H."/>
            <person name="Wilson R."/>
            <person name="Cheng Z."/>
            <person name="Jin W."/>
            <person name="Jiang J."/>
            <person name="Leong S.A."/>
            <person name="Iwama H."/>
            <person name="Gojobori T."/>
            <person name="Itoh T."/>
            <person name="Niimura Y."/>
            <person name="Fujii Y."/>
            <person name="Habara T."/>
            <person name="Sakai H."/>
            <person name="Sato Y."/>
            <person name="Wilson G."/>
            <person name="Kumar K."/>
            <person name="McCouch S."/>
            <person name="Juretic N."/>
            <person name="Hoen D."/>
            <person name="Wright S."/>
            <person name="Bruskiewich R."/>
            <person name="Bureau T."/>
            <person name="Miyao A."/>
            <person name="Hirochika H."/>
            <person name="Nishikawa T."/>
            <person name="Kadowaki K."/>
            <person name="Sugiura M."/>
            <person name="Burr B."/>
            <person name="Sasaki T."/>
        </authorList>
    </citation>
    <scope>NUCLEOTIDE SEQUENCE [LARGE SCALE GENOMIC DNA]</scope>
    <source>
        <strain evidence="4">cv. Nipponbare</strain>
    </source>
</reference>
<dbReference type="AlphaFoldDB" id="Q6Z9F6"/>
<accession>Q6Z9F6</accession>
<name>Q6Z9F6_ORYSJ</name>
<feature type="region of interest" description="Disordered" evidence="1">
    <location>
        <begin position="68"/>
        <end position="174"/>
    </location>
</feature>
<dbReference type="Proteomes" id="UP000000763">
    <property type="component" value="Chromosome 8"/>
</dbReference>
<evidence type="ECO:0000313" key="2">
    <source>
        <dbReference type="EMBL" id="BAD09887.1"/>
    </source>
</evidence>
<gene>
    <name evidence="2" type="ORF">P0524F03.29</name>
    <name evidence="3" type="ORF">P0528B09.2</name>
</gene>
<protein>
    <submittedName>
        <fullName evidence="3">Uncharacterized protein</fullName>
    </submittedName>
</protein>
<feature type="compositionally biased region" description="Low complexity" evidence="1">
    <location>
        <begin position="115"/>
        <end position="124"/>
    </location>
</feature>
<dbReference type="EMBL" id="AP004702">
    <property type="protein sequence ID" value="BAD09887.1"/>
    <property type="molecule type" value="Genomic_DNA"/>
</dbReference>
<reference evidence="4" key="4">
    <citation type="journal article" date="2008" name="Nucleic Acids Res.">
        <title>The rice annotation project database (RAP-DB): 2008 update.</title>
        <authorList>
            <consortium name="The rice annotation project (RAP)"/>
        </authorList>
    </citation>
    <scope>GENOME REANNOTATION</scope>
    <source>
        <strain evidence="4">cv. Nipponbare</strain>
    </source>
</reference>
<evidence type="ECO:0000313" key="4">
    <source>
        <dbReference type="Proteomes" id="UP000000763"/>
    </source>
</evidence>
<sequence length="174" mass="19538">MRIEKGNKGRCGRRGGMWAIQRGKGDGGKREGTAPPRELGELVDRITGDVLDRRRCSRRWGLLHRRWMRKPEGEMKGRRGKRQRGEAAAGTRGERAVPLDPSRVARPPEQRQSPGAVAAQAVGARRLRCSARLRKDDRAADLAPAIEKDAPNPWGKAERKRGERTGRTHWEGKK</sequence>
<proteinExistence type="predicted"/>
<evidence type="ECO:0000256" key="1">
    <source>
        <dbReference type="SAM" id="MobiDB-lite"/>
    </source>
</evidence>
<reference evidence="3" key="2">
    <citation type="submission" date="2002-01" db="EMBL/GenBank/DDBJ databases">
        <title>Oryza sativa nipponbare(GA3) genomic DNA, chromosome 8, PAC clone:P0528B09.</title>
        <authorList>
            <person name="Sasaki T."/>
            <person name="Matsumoto T."/>
            <person name="Yamamoto K."/>
        </authorList>
    </citation>
    <scope>NUCLEOTIDE SEQUENCE</scope>
</reference>